<evidence type="ECO:0000313" key="3">
    <source>
        <dbReference type="Proteomes" id="UP000054565"/>
    </source>
</evidence>
<accession>A0A0J6XYD7</accession>
<feature type="region of interest" description="Disordered" evidence="1">
    <location>
        <begin position="157"/>
        <end position="176"/>
    </location>
</feature>
<reference evidence="3" key="1">
    <citation type="journal article" date="2010" name="Genome Res.">
        <title>Population genomic sequencing of Coccidioides fungi reveals recent hybridization and transposon control.</title>
        <authorList>
            <person name="Neafsey D.E."/>
            <person name="Barker B.M."/>
            <person name="Sharpton T.J."/>
            <person name="Stajich J.E."/>
            <person name="Park D.J."/>
            <person name="Whiston E."/>
            <person name="Hung C.-Y."/>
            <person name="McMahan C."/>
            <person name="White J."/>
            <person name="Sykes S."/>
            <person name="Heiman D."/>
            <person name="Young S."/>
            <person name="Zeng Q."/>
            <person name="Abouelleil A."/>
            <person name="Aftuck L."/>
            <person name="Bessette D."/>
            <person name="Brown A."/>
            <person name="FitzGerald M."/>
            <person name="Lui A."/>
            <person name="Macdonald J.P."/>
            <person name="Priest M."/>
            <person name="Orbach M.J."/>
            <person name="Galgiani J.N."/>
            <person name="Kirkland T.N."/>
            <person name="Cole G.T."/>
            <person name="Birren B.W."/>
            <person name="Henn M.R."/>
            <person name="Taylor J.W."/>
            <person name="Rounsley S.D."/>
        </authorList>
    </citation>
    <scope>NUCLEOTIDE SEQUENCE [LARGE SCALE GENOMIC DNA]</scope>
    <source>
        <strain evidence="3">RMSCC 2394</strain>
    </source>
</reference>
<sequence>MSSAQFSPDAATRSDMRVTIRKPDFEAGKRKREPKPTKECIDMVPYRRQCVENTRWPRETARRTSLLPAKPIRATESGLVARDEMAAARGRMWGGQWVQDPLTGTSLDGVDHRSSKLLGEKASSGVCDSVSQRGLRIDPEYAGTLVLFELQKLSFRPGQSTPSYKGTDWSLKAFSR</sequence>
<evidence type="ECO:0000256" key="1">
    <source>
        <dbReference type="SAM" id="MobiDB-lite"/>
    </source>
</evidence>
<feature type="compositionally biased region" description="Basic and acidic residues" evidence="1">
    <location>
        <begin position="12"/>
        <end position="37"/>
    </location>
</feature>
<dbReference type="EMBL" id="DS028093">
    <property type="protein sequence ID" value="KMP00430.1"/>
    <property type="molecule type" value="Genomic_DNA"/>
</dbReference>
<dbReference type="AlphaFoldDB" id="A0A0J6XYD7"/>
<evidence type="ECO:0000313" key="2">
    <source>
        <dbReference type="EMBL" id="KMP00430.1"/>
    </source>
</evidence>
<proteinExistence type="predicted"/>
<feature type="region of interest" description="Disordered" evidence="1">
    <location>
        <begin position="1"/>
        <end position="37"/>
    </location>
</feature>
<name>A0A0J6XYD7_COCIT</name>
<organism evidence="2 3">
    <name type="scientific">Coccidioides immitis RMSCC 2394</name>
    <dbReference type="NCBI Taxonomy" id="404692"/>
    <lineage>
        <taxon>Eukaryota</taxon>
        <taxon>Fungi</taxon>
        <taxon>Dikarya</taxon>
        <taxon>Ascomycota</taxon>
        <taxon>Pezizomycotina</taxon>
        <taxon>Eurotiomycetes</taxon>
        <taxon>Eurotiomycetidae</taxon>
        <taxon>Onygenales</taxon>
        <taxon>Onygenaceae</taxon>
        <taxon>Coccidioides</taxon>
    </lineage>
</organism>
<dbReference type="Proteomes" id="UP000054565">
    <property type="component" value="Unassembled WGS sequence"/>
</dbReference>
<protein>
    <submittedName>
        <fullName evidence="2">Uncharacterized protein</fullName>
    </submittedName>
</protein>
<gene>
    <name evidence="2" type="ORF">CIRG_00571</name>
</gene>